<reference evidence="1 2" key="1">
    <citation type="journal article" date="2022" name="Microbiol. Resour. Announc.">
        <title>Complete Genome Sequence of Mesorhizobium ciceri Strain R30, a Rhizobium Used as a Commercial Inoculant for Chickpea in Argentina.</title>
        <authorList>
            <person name="Foresto E."/>
            <person name="Revale S."/>
            <person name="Primo E."/>
            <person name="Nievas F."/>
            <person name="Carezzano E."/>
            <person name="Puente M."/>
            <person name="Alzari P."/>
            <person name="Mart M."/>
            <person name="Ben-Assaya M."/>
            <person name="Mornico D."/>
            <person name="Santoro M."/>
            <person name="Mart F."/>
            <person name="Giordano W."/>
            <person name="Bogino P."/>
        </authorList>
    </citation>
    <scope>NUCLEOTIDE SEQUENCE [LARGE SCALE GENOMIC DNA]</scope>
    <source>
        <strain evidence="1 2">R30</strain>
    </source>
</reference>
<dbReference type="AlphaFoldDB" id="A0AB38TDQ1"/>
<accession>A0AB38TDQ1</accession>
<dbReference type="Proteomes" id="UP001060070">
    <property type="component" value="Chromosome"/>
</dbReference>
<keyword evidence="2" id="KW-1185">Reference proteome</keyword>
<organism evidence="1 2">
    <name type="scientific">Mesorhizobium ciceri</name>
    <dbReference type="NCBI Taxonomy" id="39645"/>
    <lineage>
        <taxon>Bacteria</taxon>
        <taxon>Pseudomonadati</taxon>
        <taxon>Pseudomonadota</taxon>
        <taxon>Alphaproteobacteria</taxon>
        <taxon>Hyphomicrobiales</taxon>
        <taxon>Phyllobacteriaceae</taxon>
        <taxon>Mesorhizobium</taxon>
    </lineage>
</organism>
<proteinExistence type="predicted"/>
<evidence type="ECO:0000313" key="2">
    <source>
        <dbReference type="Proteomes" id="UP001060070"/>
    </source>
</evidence>
<evidence type="ECO:0000313" key="1">
    <source>
        <dbReference type="EMBL" id="UTU52829.1"/>
    </source>
</evidence>
<evidence type="ECO:0008006" key="3">
    <source>
        <dbReference type="Google" id="ProtNLM"/>
    </source>
</evidence>
<name>A0AB38TDQ1_9HYPH</name>
<dbReference type="RefSeq" id="WP_013528869.1">
    <property type="nucleotide sequence ID" value="NZ_CP015062.1"/>
</dbReference>
<gene>
    <name evidence="1" type="ORF">LRP29_05080</name>
</gene>
<sequence>MADTITLTDHDAIRSWAAGRAGFPAIVDISPEAGTQPMLRLVFGQHAYQDQDQPERPLNAGGYELVEWDEWFKLFEEQQLALVVAAEQPGRREEFHELVRRDGKR</sequence>
<dbReference type="KEGG" id="mcic:A4R28_23365"/>
<dbReference type="EMBL" id="CP088147">
    <property type="protein sequence ID" value="UTU52829.1"/>
    <property type="molecule type" value="Genomic_DNA"/>
</dbReference>
<protein>
    <recommendedName>
        <fullName evidence="3">1,4-alpha-glucan branching enzyme</fullName>
    </recommendedName>
</protein>
<dbReference type="GeneID" id="91564063"/>